<dbReference type="GO" id="GO:0046872">
    <property type="term" value="F:metal ion binding"/>
    <property type="evidence" value="ECO:0007669"/>
    <property type="project" value="UniProtKB-KW"/>
</dbReference>
<dbReference type="Gene3D" id="2.102.10.10">
    <property type="entry name" value="Rieske [2Fe-2S] iron-sulphur domain"/>
    <property type="match status" value="1"/>
</dbReference>
<evidence type="ECO:0000313" key="6">
    <source>
        <dbReference type="EMBL" id="SAL80857.1"/>
    </source>
</evidence>
<evidence type="ECO:0000256" key="2">
    <source>
        <dbReference type="ARBA" id="ARBA00022723"/>
    </source>
</evidence>
<keyword evidence="4" id="KW-0411">Iron-sulfur</keyword>
<keyword evidence="2" id="KW-0479">Metal-binding</keyword>
<dbReference type="GO" id="GO:0051537">
    <property type="term" value="F:2 iron, 2 sulfur cluster binding"/>
    <property type="evidence" value="ECO:0007669"/>
    <property type="project" value="UniProtKB-KW"/>
</dbReference>
<sequence length="106" mass="11600">MAEKIFLCRRSDMSNGTMRQVCPSGVDVELAVYKVDEKLYVTDDLCTHGMVSLTGGDLEGTTVYCPLHGGAFDVCTGKATEKPCTTALRTYEVVVEDDDIFCLYGE</sequence>
<dbReference type="PANTHER" id="PTHR21496:SF23">
    <property type="entry name" value="3-PHENYLPROPIONATE_CINNAMIC ACID DIOXYGENASE FERREDOXIN SUBUNIT"/>
    <property type="match status" value="1"/>
</dbReference>
<accession>A0A158KID6</accession>
<dbReference type="CDD" id="cd03528">
    <property type="entry name" value="Rieske_RO_ferredoxin"/>
    <property type="match status" value="1"/>
</dbReference>
<dbReference type="AlphaFoldDB" id="A0A158KID6"/>
<dbReference type="Pfam" id="PF00355">
    <property type="entry name" value="Rieske"/>
    <property type="match status" value="1"/>
</dbReference>
<dbReference type="InterPro" id="IPR017941">
    <property type="entry name" value="Rieske_2Fe-2S"/>
</dbReference>
<protein>
    <submittedName>
        <fullName evidence="6">Rieske (2Fe-2S) domain-containing protein</fullName>
    </submittedName>
</protein>
<reference evidence="6" key="1">
    <citation type="submission" date="2016-01" db="EMBL/GenBank/DDBJ databases">
        <authorList>
            <person name="Peeters C."/>
        </authorList>
    </citation>
    <scope>NUCLEOTIDE SEQUENCE [LARGE SCALE GENOMIC DNA]</scope>
    <source>
        <strain evidence="6">LMG 29317</strain>
    </source>
</reference>
<organism evidence="6 7">
    <name type="scientific">Caballeronia arvi</name>
    <dbReference type="NCBI Taxonomy" id="1777135"/>
    <lineage>
        <taxon>Bacteria</taxon>
        <taxon>Pseudomonadati</taxon>
        <taxon>Pseudomonadota</taxon>
        <taxon>Betaproteobacteria</taxon>
        <taxon>Burkholderiales</taxon>
        <taxon>Burkholderiaceae</taxon>
        <taxon>Caballeronia</taxon>
    </lineage>
</organism>
<evidence type="ECO:0000313" key="7">
    <source>
        <dbReference type="Proteomes" id="UP000055019"/>
    </source>
</evidence>
<name>A0A158KID6_9BURK</name>
<evidence type="ECO:0000256" key="1">
    <source>
        <dbReference type="ARBA" id="ARBA00022714"/>
    </source>
</evidence>
<keyword evidence="1" id="KW-0001">2Fe-2S</keyword>
<dbReference type="PROSITE" id="PS51296">
    <property type="entry name" value="RIESKE"/>
    <property type="match status" value="1"/>
</dbReference>
<evidence type="ECO:0000256" key="3">
    <source>
        <dbReference type="ARBA" id="ARBA00023004"/>
    </source>
</evidence>
<dbReference type="PANTHER" id="PTHR21496">
    <property type="entry name" value="FERREDOXIN-RELATED"/>
    <property type="match status" value="1"/>
</dbReference>
<evidence type="ECO:0000259" key="5">
    <source>
        <dbReference type="PROSITE" id="PS51296"/>
    </source>
</evidence>
<dbReference type="Proteomes" id="UP000055019">
    <property type="component" value="Unassembled WGS sequence"/>
</dbReference>
<dbReference type="InterPro" id="IPR036922">
    <property type="entry name" value="Rieske_2Fe-2S_sf"/>
</dbReference>
<gene>
    <name evidence="6" type="ORF">AWB74_05805</name>
</gene>
<comment type="caution">
    <text evidence="6">The sequence shown here is derived from an EMBL/GenBank/DDBJ whole genome shotgun (WGS) entry which is preliminary data.</text>
</comment>
<dbReference type="RefSeq" id="WP_061150083.1">
    <property type="nucleotide sequence ID" value="NZ_FCOM02000035.1"/>
</dbReference>
<keyword evidence="7" id="KW-1185">Reference proteome</keyword>
<dbReference type="SUPFAM" id="SSF50022">
    <property type="entry name" value="ISP domain"/>
    <property type="match status" value="1"/>
</dbReference>
<proteinExistence type="predicted"/>
<evidence type="ECO:0000256" key="4">
    <source>
        <dbReference type="ARBA" id="ARBA00023014"/>
    </source>
</evidence>
<feature type="domain" description="Rieske" evidence="5">
    <location>
        <begin position="5"/>
        <end position="102"/>
    </location>
</feature>
<dbReference type="EMBL" id="FCOM02000035">
    <property type="protein sequence ID" value="SAL80857.1"/>
    <property type="molecule type" value="Genomic_DNA"/>
</dbReference>
<keyword evidence="3" id="KW-0408">Iron</keyword>